<evidence type="ECO:0000313" key="2">
    <source>
        <dbReference type="EMBL" id="CAI9970406.1"/>
    </source>
</evidence>
<evidence type="ECO:0000313" key="5">
    <source>
        <dbReference type="Proteomes" id="UP001642409"/>
    </source>
</evidence>
<evidence type="ECO:0000313" key="4">
    <source>
        <dbReference type="EMBL" id="CAL6108092.1"/>
    </source>
</evidence>
<accession>A0AA86UZB5</accession>
<gene>
    <name evidence="1" type="ORF">HINF_LOCUS44668</name>
    <name evidence="2" type="ORF">HINF_LOCUS58051</name>
    <name evidence="3" type="ORF">HINF_LOCUS66944</name>
    <name evidence="4" type="ORF">HINF_LOCUS74801</name>
</gene>
<sequence>MCLRGTYHVAYLFIKRLEIISEFFQELSRLLMIGEILTDYIFPKNTLTERSCQNELETKLSEFWKEINEQKALHSIVMLFSNRYDVNPRIFQLNQIDFKLFHTFAKILCQVRNIKGTTTYTYHVLSVSVVYKQTTLKKYSNSLNNWSNVNFVYEIFKIVHNLFLDCESFNTDL</sequence>
<comment type="caution">
    <text evidence="2">The sequence shown here is derived from an EMBL/GenBank/DDBJ whole genome shotgun (WGS) entry which is preliminary data.</text>
</comment>
<dbReference type="EMBL" id="CATOUU010001072">
    <property type="protein sequence ID" value="CAI9970406.1"/>
    <property type="molecule type" value="Genomic_DNA"/>
</dbReference>
<dbReference type="AlphaFoldDB" id="A0AA86UZB5"/>
<proteinExistence type="predicted"/>
<dbReference type="EMBL" id="CAXDID020000645">
    <property type="protein sequence ID" value="CAL6108092.1"/>
    <property type="molecule type" value="Genomic_DNA"/>
</dbReference>
<evidence type="ECO:0000313" key="1">
    <source>
        <dbReference type="EMBL" id="CAI9957023.1"/>
    </source>
</evidence>
<evidence type="ECO:0000313" key="3">
    <source>
        <dbReference type="EMBL" id="CAL6093340.1"/>
    </source>
</evidence>
<keyword evidence="5" id="KW-1185">Reference proteome</keyword>
<dbReference type="EMBL" id="CATOUU010000881">
    <property type="protein sequence ID" value="CAI9957023.1"/>
    <property type="molecule type" value="Genomic_DNA"/>
</dbReference>
<dbReference type="EMBL" id="CAXDID020000457">
    <property type="protein sequence ID" value="CAL6093340.1"/>
    <property type="molecule type" value="Genomic_DNA"/>
</dbReference>
<reference evidence="2" key="1">
    <citation type="submission" date="2023-06" db="EMBL/GenBank/DDBJ databases">
        <authorList>
            <person name="Kurt Z."/>
        </authorList>
    </citation>
    <scope>NUCLEOTIDE SEQUENCE</scope>
</reference>
<name>A0AA86UZB5_9EUKA</name>
<dbReference type="Proteomes" id="UP001642409">
    <property type="component" value="Unassembled WGS sequence"/>
</dbReference>
<protein>
    <submittedName>
        <fullName evidence="3">Hypothetical_protein</fullName>
    </submittedName>
</protein>
<organism evidence="2">
    <name type="scientific">Hexamita inflata</name>
    <dbReference type="NCBI Taxonomy" id="28002"/>
    <lineage>
        <taxon>Eukaryota</taxon>
        <taxon>Metamonada</taxon>
        <taxon>Diplomonadida</taxon>
        <taxon>Hexamitidae</taxon>
        <taxon>Hexamitinae</taxon>
        <taxon>Hexamita</taxon>
    </lineage>
</organism>
<reference evidence="3 5" key="2">
    <citation type="submission" date="2024-07" db="EMBL/GenBank/DDBJ databases">
        <authorList>
            <person name="Akdeniz Z."/>
        </authorList>
    </citation>
    <scope>NUCLEOTIDE SEQUENCE [LARGE SCALE GENOMIC DNA]</scope>
</reference>